<organism evidence="1 2">
    <name type="scientific">Ligaoa zhengdingensis</name>
    <dbReference type="NCBI Taxonomy" id="2763658"/>
    <lineage>
        <taxon>Bacteria</taxon>
        <taxon>Bacillati</taxon>
        <taxon>Bacillota</taxon>
        <taxon>Clostridia</taxon>
        <taxon>Eubacteriales</taxon>
        <taxon>Oscillospiraceae</taxon>
        <taxon>Ligaoa</taxon>
    </lineage>
</organism>
<dbReference type="RefSeq" id="WP_249283308.1">
    <property type="nucleotide sequence ID" value="NZ_JACRST010000016.1"/>
</dbReference>
<dbReference type="SUPFAM" id="SSF143100">
    <property type="entry name" value="TTHA1013/TTHA0281-like"/>
    <property type="match status" value="1"/>
</dbReference>
<evidence type="ECO:0000313" key="2">
    <source>
        <dbReference type="Proteomes" id="UP000653127"/>
    </source>
</evidence>
<dbReference type="Proteomes" id="UP000653127">
    <property type="component" value="Unassembled WGS sequence"/>
</dbReference>
<dbReference type="EMBL" id="JACRST010000016">
    <property type="protein sequence ID" value="MBC8547233.1"/>
    <property type="molecule type" value="Genomic_DNA"/>
</dbReference>
<dbReference type="InterPro" id="IPR035069">
    <property type="entry name" value="TTHA1013/TTHA0281-like"/>
</dbReference>
<sequence length="136" mass="15170">MKKTERYIYPAVFTYDAGQEIAVVFPDLDVATSGVDDNDALLSARELLGCALYGMEEDNEEIPTPTPLSDITTAKNERAVLVDVYMPSIRMAKVNRSVNRTVTLPAWLNAAALERNINFSQVLQEALMTKIQTNRM</sequence>
<dbReference type="Gene3D" id="3.30.160.250">
    <property type="match status" value="1"/>
</dbReference>
<proteinExistence type="predicted"/>
<comment type="caution">
    <text evidence="1">The sequence shown here is derived from an EMBL/GenBank/DDBJ whole genome shotgun (WGS) entry which is preliminary data.</text>
</comment>
<accession>A0A926I572</accession>
<dbReference type="AlphaFoldDB" id="A0A926I572"/>
<keyword evidence="2" id="KW-1185">Reference proteome</keyword>
<protein>
    <submittedName>
        <fullName evidence="1">Type II toxin-antitoxin system HicB family antitoxin</fullName>
    </submittedName>
</protein>
<name>A0A926I572_9FIRM</name>
<reference evidence="1" key="1">
    <citation type="submission" date="2020-08" db="EMBL/GenBank/DDBJ databases">
        <title>Genome public.</title>
        <authorList>
            <person name="Liu C."/>
            <person name="Sun Q."/>
        </authorList>
    </citation>
    <scope>NUCLEOTIDE SEQUENCE</scope>
    <source>
        <strain evidence="1">NSJ-31</strain>
    </source>
</reference>
<evidence type="ECO:0000313" key="1">
    <source>
        <dbReference type="EMBL" id="MBC8547233.1"/>
    </source>
</evidence>
<gene>
    <name evidence="1" type="ORF">H8711_09885</name>
</gene>